<protein>
    <recommendedName>
        <fullName evidence="7">Xylanolytic transcriptional activator regulatory domain-containing protein</fullName>
    </recommendedName>
</protein>
<sequence length="590" mass="66012">MSDTSQTQMDVDRDDDNQSGDQELGKVALTCLQVLFLPATESQVRPTSSELWILCADWHNLRVCIKCKEERAASRICLRTGKSVRLEEEVKTLKAQQTERLPSGSPRTDRAYSHSSPQWQDGSPKWHGDEPLATTEPDLSLLSQATLCDLCDAWFEKYHPWFPILHKLSILAVIQNSTTLVDSSLSIVLKAVIAVTLPHWSLSNPLSAVQREQISTHFRSQVIMEAIGNLSLQSLQAVLITTILDYGAGKLSEFWNLVALCKKMGTQLGLRDLVANKGENFNKLSTIPPRMLEMPTTLIEQEEMIRAYWMTEALDSISSLGAGWNLSLSRPENEVAFPCDETVWAFPENATAFSNFGDIEVSSTFSLYLNLVTQQVYQVHVFLQQSFDVASAIDRVRRQAQCTFVDDGLIKWRHSTATTQTLSQQCSASGSTIVMITVTYDAAVISLYQRLALPPEGLGKVHGPWYHAIQRSLSACDDMSMVLRALSDADLESMSPHLIFCIFIAARFFIVHAKVLSVEIPRSVDLLVYAMKTCSQRWYLAKRLGKVLRHAIAEEKLPVAMSSLPHQFYDLQYSSLDIDAALRAWADSSV</sequence>
<dbReference type="Pfam" id="PF04082">
    <property type="entry name" value="Fungal_trans"/>
    <property type="match status" value="1"/>
</dbReference>
<gene>
    <name evidence="8" type="ORF">PAC_08209</name>
</gene>
<dbReference type="AlphaFoldDB" id="A0A1L7WZY8"/>
<dbReference type="InterPro" id="IPR050815">
    <property type="entry name" value="TF_fung"/>
</dbReference>
<dbReference type="PANTHER" id="PTHR47338">
    <property type="entry name" value="ZN(II)2CYS6 TRANSCRIPTION FACTOR (EUROFUNG)-RELATED"/>
    <property type="match status" value="1"/>
</dbReference>
<evidence type="ECO:0000256" key="1">
    <source>
        <dbReference type="ARBA" id="ARBA00004123"/>
    </source>
</evidence>
<evidence type="ECO:0000313" key="9">
    <source>
        <dbReference type="Proteomes" id="UP000184330"/>
    </source>
</evidence>
<dbReference type="EMBL" id="FJOG01000011">
    <property type="protein sequence ID" value="CZR58317.1"/>
    <property type="molecule type" value="Genomic_DNA"/>
</dbReference>
<evidence type="ECO:0000256" key="4">
    <source>
        <dbReference type="ARBA" id="ARBA00023163"/>
    </source>
</evidence>
<evidence type="ECO:0000256" key="2">
    <source>
        <dbReference type="ARBA" id="ARBA00022723"/>
    </source>
</evidence>
<evidence type="ECO:0000259" key="7">
    <source>
        <dbReference type="Pfam" id="PF04082"/>
    </source>
</evidence>
<keyword evidence="3" id="KW-0805">Transcription regulation</keyword>
<proteinExistence type="predicted"/>
<keyword evidence="9" id="KW-1185">Reference proteome</keyword>
<organism evidence="8 9">
    <name type="scientific">Phialocephala subalpina</name>
    <dbReference type="NCBI Taxonomy" id="576137"/>
    <lineage>
        <taxon>Eukaryota</taxon>
        <taxon>Fungi</taxon>
        <taxon>Dikarya</taxon>
        <taxon>Ascomycota</taxon>
        <taxon>Pezizomycotina</taxon>
        <taxon>Leotiomycetes</taxon>
        <taxon>Helotiales</taxon>
        <taxon>Mollisiaceae</taxon>
        <taxon>Phialocephala</taxon>
        <taxon>Phialocephala fortinii species complex</taxon>
    </lineage>
</organism>
<dbReference type="GO" id="GO:0000981">
    <property type="term" value="F:DNA-binding transcription factor activity, RNA polymerase II-specific"/>
    <property type="evidence" value="ECO:0007669"/>
    <property type="project" value="InterPro"/>
</dbReference>
<dbReference type="GO" id="GO:0008270">
    <property type="term" value="F:zinc ion binding"/>
    <property type="evidence" value="ECO:0007669"/>
    <property type="project" value="InterPro"/>
</dbReference>
<accession>A0A1L7WZY8</accession>
<evidence type="ECO:0000256" key="5">
    <source>
        <dbReference type="ARBA" id="ARBA00023242"/>
    </source>
</evidence>
<keyword evidence="4" id="KW-0804">Transcription</keyword>
<keyword evidence="2" id="KW-0479">Metal-binding</keyword>
<evidence type="ECO:0000313" key="8">
    <source>
        <dbReference type="EMBL" id="CZR58317.1"/>
    </source>
</evidence>
<evidence type="ECO:0000256" key="3">
    <source>
        <dbReference type="ARBA" id="ARBA00023015"/>
    </source>
</evidence>
<dbReference type="GO" id="GO:0003677">
    <property type="term" value="F:DNA binding"/>
    <property type="evidence" value="ECO:0007669"/>
    <property type="project" value="InterPro"/>
</dbReference>
<dbReference type="GO" id="GO:0006351">
    <property type="term" value="P:DNA-templated transcription"/>
    <property type="evidence" value="ECO:0007669"/>
    <property type="project" value="InterPro"/>
</dbReference>
<comment type="subcellular location">
    <subcellularLocation>
        <location evidence="1">Nucleus</location>
    </subcellularLocation>
</comment>
<dbReference type="GO" id="GO:0005634">
    <property type="term" value="C:nucleus"/>
    <property type="evidence" value="ECO:0007669"/>
    <property type="project" value="UniProtKB-SubCell"/>
</dbReference>
<dbReference type="PANTHER" id="PTHR47338:SF20">
    <property type="entry name" value="ZN(II)2CYS6 TRANSCRIPTION FACTOR (EUROFUNG)"/>
    <property type="match status" value="1"/>
</dbReference>
<evidence type="ECO:0000256" key="6">
    <source>
        <dbReference type="SAM" id="MobiDB-lite"/>
    </source>
</evidence>
<dbReference type="OrthoDB" id="3862662at2759"/>
<feature type="domain" description="Xylanolytic transcriptional activator regulatory" evidence="7">
    <location>
        <begin position="154"/>
        <end position="375"/>
    </location>
</feature>
<feature type="region of interest" description="Disordered" evidence="6">
    <location>
        <begin position="1"/>
        <end position="20"/>
    </location>
</feature>
<reference evidence="8 9" key="1">
    <citation type="submission" date="2016-03" db="EMBL/GenBank/DDBJ databases">
        <authorList>
            <person name="Ploux O."/>
        </authorList>
    </citation>
    <scope>NUCLEOTIDE SEQUENCE [LARGE SCALE GENOMIC DNA]</scope>
    <source>
        <strain evidence="8 9">UAMH 11012</strain>
    </source>
</reference>
<keyword evidence="5" id="KW-0539">Nucleus</keyword>
<dbReference type="CDD" id="cd12148">
    <property type="entry name" value="fungal_TF_MHR"/>
    <property type="match status" value="1"/>
</dbReference>
<feature type="region of interest" description="Disordered" evidence="6">
    <location>
        <begin position="95"/>
        <end position="130"/>
    </location>
</feature>
<name>A0A1L7WZY8_9HELO</name>
<dbReference type="InterPro" id="IPR007219">
    <property type="entry name" value="XnlR_reg_dom"/>
</dbReference>
<dbReference type="Proteomes" id="UP000184330">
    <property type="component" value="Unassembled WGS sequence"/>
</dbReference>